<proteinExistence type="predicted"/>
<dbReference type="EMBL" id="RXLZ01000012">
    <property type="protein sequence ID" value="RTQ90624.1"/>
    <property type="molecule type" value="Genomic_DNA"/>
</dbReference>
<accession>A0A431ULP0</accession>
<name>A0A431ULP0_STEMA</name>
<organism evidence="1 2">
    <name type="scientific">Stenotrophomonas maltophilia</name>
    <name type="common">Pseudomonas maltophilia</name>
    <name type="synonym">Xanthomonas maltophilia</name>
    <dbReference type="NCBI Taxonomy" id="40324"/>
    <lineage>
        <taxon>Bacteria</taxon>
        <taxon>Pseudomonadati</taxon>
        <taxon>Pseudomonadota</taxon>
        <taxon>Gammaproteobacteria</taxon>
        <taxon>Lysobacterales</taxon>
        <taxon>Lysobacteraceae</taxon>
        <taxon>Stenotrophomonas</taxon>
        <taxon>Stenotrophomonas maltophilia group</taxon>
    </lineage>
</organism>
<protein>
    <submittedName>
        <fullName evidence="1">Uncharacterized protein</fullName>
    </submittedName>
</protein>
<evidence type="ECO:0000313" key="2">
    <source>
        <dbReference type="Proteomes" id="UP000271705"/>
    </source>
</evidence>
<gene>
    <name evidence="1" type="ORF">EKL94_05910</name>
</gene>
<reference evidence="1 2" key="1">
    <citation type="submission" date="2018-12" db="EMBL/GenBank/DDBJ databases">
        <authorList>
            <person name="Kartti S."/>
            <person name="Manni A."/>
            <person name="Chemao El Fihri M.W."/>
            <person name="Laamarti M."/>
            <person name="Temsamani L."/>
            <person name="El Jamali J.E."/>
            <person name="Ouadghiri M."/>
            <person name="Ibrahimi A."/>
            <person name="Filati-Maltouf A."/>
        </authorList>
    </citation>
    <scope>NUCLEOTIDE SEQUENCE [LARGE SCALE GENOMIC DNA]</scope>
    <source>
        <strain evidence="1 2">MDMC339</strain>
    </source>
</reference>
<dbReference type="Proteomes" id="UP000271705">
    <property type="component" value="Unassembled WGS sequence"/>
</dbReference>
<sequence>MDGFTASPQTHSTPPSHGILLWLLLQLLPLRVAGAGSQALPNPFTPRRARPAAVRAWYRAAARRSSSRSA</sequence>
<comment type="caution">
    <text evidence="1">The sequence shown here is derived from an EMBL/GenBank/DDBJ whole genome shotgun (WGS) entry which is preliminary data.</text>
</comment>
<evidence type="ECO:0000313" key="1">
    <source>
        <dbReference type="EMBL" id="RTQ90624.1"/>
    </source>
</evidence>
<dbReference type="AlphaFoldDB" id="A0A431ULP0"/>